<dbReference type="OrthoDB" id="1912023at2759"/>
<evidence type="ECO:0000313" key="3">
    <source>
        <dbReference type="Proteomes" id="UP001085076"/>
    </source>
</evidence>
<dbReference type="EMBL" id="JAGGNH010000006">
    <property type="protein sequence ID" value="KAJ0969408.1"/>
    <property type="molecule type" value="Genomic_DNA"/>
</dbReference>
<dbReference type="GO" id="GO:0008080">
    <property type="term" value="F:N-acetyltransferase activity"/>
    <property type="evidence" value="ECO:0007669"/>
    <property type="project" value="TreeGrafter"/>
</dbReference>
<gene>
    <name evidence="2" type="ORF">J5N97_022285</name>
</gene>
<evidence type="ECO:0000259" key="1">
    <source>
        <dbReference type="PROSITE" id="PS51186"/>
    </source>
</evidence>
<proteinExistence type="predicted"/>
<evidence type="ECO:0000313" key="2">
    <source>
        <dbReference type="EMBL" id="KAJ0969408.1"/>
    </source>
</evidence>
<organism evidence="2 3">
    <name type="scientific">Dioscorea zingiberensis</name>
    <dbReference type="NCBI Taxonomy" id="325984"/>
    <lineage>
        <taxon>Eukaryota</taxon>
        <taxon>Viridiplantae</taxon>
        <taxon>Streptophyta</taxon>
        <taxon>Embryophyta</taxon>
        <taxon>Tracheophyta</taxon>
        <taxon>Spermatophyta</taxon>
        <taxon>Magnoliopsida</taxon>
        <taxon>Liliopsida</taxon>
        <taxon>Dioscoreales</taxon>
        <taxon>Dioscoreaceae</taxon>
        <taxon>Dioscorea</taxon>
    </lineage>
</organism>
<dbReference type="GO" id="GO:0007064">
    <property type="term" value="P:mitotic sister chromatid cohesion"/>
    <property type="evidence" value="ECO:0007669"/>
    <property type="project" value="TreeGrafter"/>
</dbReference>
<dbReference type="Gene3D" id="3.40.630.30">
    <property type="match status" value="1"/>
</dbReference>
<protein>
    <recommendedName>
        <fullName evidence="1">N-acetyltransferase domain-containing protein</fullName>
    </recommendedName>
</protein>
<dbReference type="AlphaFoldDB" id="A0A9D5HAV0"/>
<dbReference type="Pfam" id="PF00583">
    <property type="entry name" value="Acetyltransf_1"/>
    <property type="match status" value="1"/>
</dbReference>
<dbReference type="PANTHER" id="PTHR42919:SF20">
    <property type="entry name" value="GCN5-RELATED N-ACETYLTRANSFERASE 10, CHLOROPLASTIC"/>
    <property type="match status" value="1"/>
</dbReference>
<dbReference type="GO" id="GO:0031415">
    <property type="term" value="C:NatA complex"/>
    <property type="evidence" value="ECO:0007669"/>
    <property type="project" value="TreeGrafter"/>
</dbReference>
<feature type="domain" description="N-acetyltransferase" evidence="1">
    <location>
        <begin position="146"/>
        <end position="284"/>
    </location>
</feature>
<dbReference type="SUPFAM" id="SSF55729">
    <property type="entry name" value="Acyl-CoA N-acyltransferases (Nat)"/>
    <property type="match status" value="1"/>
</dbReference>
<dbReference type="InterPro" id="IPR051556">
    <property type="entry name" value="N-term/lysine_N-AcTrnsfr"/>
</dbReference>
<dbReference type="PROSITE" id="PS51186">
    <property type="entry name" value="GNAT"/>
    <property type="match status" value="1"/>
</dbReference>
<dbReference type="InterPro" id="IPR016181">
    <property type="entry name" value="Acyl_CoA_acyltransferase"/>
</dbReference>
<comment type="caution">
    <text evidence="2">The sequence shown here is derived from an EMBL/GenBank/DDBJ whole genome shotgun (WGS) entry which is preliminary data.</text>
</comment>
<reference evidence="2" key="1">
    <citation type="submission" date="2021-03" db="EMBL/GenBank/DDBJ databases">
        <authorList>
            <person name="Li Z."/>
            <person name="Yang C."/>
        </authorList>
    </citation>
    <scope>NUCLEOTIDE SEQUENCE</scope>
    <source>
        <strain evidence="2">Dzin_1.0</strain>
        <tissue evidence="2">Leaf</tissue>
    </source>
</reference>
<dbReference type="InterPro" id="IPR000182">
    <property type="entry name" value="GNAT_dom"/>
</dbReference>
<reference evidence="2" key="2">
    <citation type="journal article" date="2022" name="Hortic Res">
        <title>The genome of Dioscorea zingiberensis sheds light on the biosynthesis, origin and evolution of the medicinally important diosgenin saponins.</title>
        <authorList>
            <person name="Li Y."/>
            <person name="Tan C."/>
            <person name="Li Z."/>
            <person name="Guo J."/>
            <person name="Li S."/>
            <person name="Chen X."/>
            <person name="Wang C."/>
            <person name="Dai X."/>
            <person name="Yang H."/>
            <person name="Song W."/>
            <person name="Hou L."/>
            <person name="Xu J."/>
            <person name="Tong Z."/>
            <person name="Xu A."/>
            <person name="Yuan X."/>
            <person name="Wang W."/>
            <person name="Yang Q."/>
            <person name="Chen L."/>
            <person name="Sun Z."/>
            <person name="Wang K."/>
            <person name="Pan B."/>
            <person name="Chen J."/>
            <person name="Bao Y."/>
            <person name="Liu F."/>
            <person name="Qi X."/>
            <person name="Gang D.R."/>
            <person name="Wen J."/>
            <person name="Li J."/>
        </authorList>
    </citation>
    <scope>NUCLEOTIDE SEQUENCE</scope>
    <source>
        <strain evidence="2">Dzin_1.0</strain>
    </source>
</reference>
<sequence length="284" mass="32228">MSIYLYIDINNSMAFLNFSSAGSILSRAPPSSPTPWFKLQAAPRPRERLKFEKGRRRKRRRGGLVCCSSPAKEVGLERESEKCIDVVEDEYLVREYGWGVRRMAQVEKEMRSVAHVQAEAFHLPVVLFNNLFFEFFKAEVLAALIYKIRNSPPDRYACLVAESVDANDAERAAEMGLVGVVDVTVQRDEDVLKHLQGVEEYLYVSGIGVLKKFRRQRVATALLQACDKLAILWGFNSLALRVYEDDSAAQNLYANAGYKVVFVDPHWLGLIGRKRRVLMDATMS</sequence>
<name>A0A9D5HAV0_9LILI</name>
<dbReference type="CDD" id="cd04301">
    <property type="entry name" value="NAT_SF"/>
    <property type="match status" value="1"/>
</dbReference>
<accession>A0A9D5HAV0</accession>
<dbReference type="Proteomes" id="UP001085076">
    <property type="component" value="Miscellaneous, Linkage group lg06"/>
</dbReference>
<dbReference type="PANTHER" id="PTHR42919">
    <property type="entry name" value="N-ALPHA-ACETYLTRANSFERASE"/>
    <property type="match status" value="1"/>
</dbReference>
<keyword evidence="3" id="KW-1185">Reference proteome</keyword>